<gene>
    <name evidence="1" type="primary">ycf58</name>
    <name evidence="1" type="ORF">Gvag_056</name>
</gene>
<reference evidence="1" key="1">
    <citation type="submission" date="2015-07" db="EMBL/GenBank/DDBJ databases">
        <title>Reconstructing the complex evolutionary history of mobile plasmids in red algal genomes.</title>
        <authorList>
            <person name="Lee J."/>
            <person name="Kim K.M."/>
            <person name="Yang E.C."/>
            <person name="Miller K.A."/>
            <person name="Boo S.M."/>
            <person name="Bhattacharya D."/>
            <person name="Yoon H.S."/>
        </authorList>
    </citation>
    <scope>NUCLEOTIDE SEQUENCE</scope>
</reference>
<accession>A0A141SDZ9</accession>
<keyword evidence="1" id="KW-0934">Plastid</keyword>
<dbReference type="Gene3D" id="2.40.128.20">
    <property type="match status" value="2"/>
</dbReference>
<proteinExistence type="predicted"/>
<dbReference type="GeneID" id="27216033"/>
<name>A0A141SDZ9_GELVA</name>
<geneLocation type="plastid" evidence="1"/>
<dbReference type="EMBL" id="KT266787">
    <property type="protein sequence ID" value="AMK96517.1"/>
    <property type="molecule type" value="Genomic_DNA"/>
</dbReference>
<sequence length="136" mass="16415">MRYIFMLNLNFFLEKLKGKWHSHQTIYFISSKKVKNYKNIVTLNDDYFEKENGNKYHVLHTIDEKFIDGNFIYSYIILSNNCIKISSESKLDNIKYIEYMYFINQNLRISITYLINIQKRLAVSFNSYIKQASYLS</sequence>
<dbReference type="RefSeq" id="YP_009244275.1">
    <property type="nucleotide sequence ID" value="NC_029859.1"/>
</dbReference>
<evidence type="ECO:0008006" key="2">
    <source>
        <dbReference type="Google" id="ProtNLM"/>
    </source>
</evidence>
<protein>
    <recommendedName>
        <fullName evidence="2">Chromophore lyase CpcS/CpeS</fullName>
    </recommendedName>
</protein>
<dbReference type="InterPro" id="IPR012674">
    <property type="entry name" value="Calycin"/>
</dbReference>
<evidence type="ECO:0000313" key="1">
    <source>
        <dbReference type="EMBL" id="AMK96517.1"/>
    </source>
</evidence>
<organism evidence="1">
    <name type="scientific">Gelidium vagum</name>
    <name type="common">Red alga</name>
    <dbReference type="NCBI Taxonomy" id="35171"/>
    <lineage>
        <taxon>Eukaryota</taxon>
        <taxon>Rhodophyta</taxon>
        <taxon>Florideophyceae</taxon>
        <taxon>Rhodymeniophycidae</taxon>
        <taxon>Gelidiales</taxon>
        <taxon>Gelidiaceae</taxon>
        <taxon>Gelidium</taxon>
    </lineage>
</organism>
<dbReference type="AlphaFoldDB" id="A0A141SDZ9"/>